<dbReference type="GO" id="GO:0016787">
    <property type="term" value="F:hydrolase activity"/>
    <property type="evidence" value="ECO:0007669"/>
    <property type="project" value="InterPro"/>
</dbReference>
<dbReference type="PANTHER" id="PTHR23024">
    <property type="entry name" value="ARYLACETAMIDE DEACETYLASE"/>
    <property type="match status" value="1"/>
</dbReference>
<dbReference type="Proteomes" id="UP000639772">
    <property type="component" value="Unassembled WGS sequence"/>
</dbReference>
<dbReference type="SUPFAM" id="SSF53474">
    <property type="entry name" value="alpha/beta-Hydrolases"/>
    <property type="match status" value="1"/>
</dbReference>
<protein>
    <recommendedName>
        <fullName evidence="1">Alpha/beta hydrolase fold-3 domain-containing protein</fullName>
    </recommendedName>
</protein>
<dbReference type="InterPro" id="IPR029058">
    <property type="entry name" value="AB_hydrolase_fold"/>
</dbReference>
<comment type="caution">
    <text evidence="2">The sequence shown here is derived from an EMBL/GenBank/DDBJ whole genome shotgun (WGS) entry which is preliminary data.</text>
</comment>
<dbReference type="Pfam" id="PF07859">
    <property type="entry name" value="Abhydrolase_3"/>
    <property type="match status" value="1"/>
</dbReference>
<sequence>MAAPAFHPKPILFHTKLIPASVDPGVSSHDVTINPFTRLSARLYLPPTAVISPHPAKKLPIVMYFLGGGLCSFTAASAPYHNYFNSLASKGDVIAVSVDYRLAPKHPLPAAYGDSWEALLWLTSGCRGLDRHLEESGDFGMEVEGIALVHPFFWGNRAERRTTSAFRVEGFDALWPFVCPGSDGLDDPRRPLVSVAERDLLRERGVAYLNTLRGSEWGREAVLFETKGKDHVFRRPDEKATEFMCRLVGFFKGKNGPPGRDGCSLP</sequence>
<dbReference type="InterPro" id="IPR050466">
    <property type="entry name" value="Carboxylest/Gibb_receptor"/>
</dbReference>
<gene>
    <name evidence="2" type="ORF">HPP92_009142</name>
</gene>
<accession>A0A835RJB7</accession>
<proteinExistence type="predicted"/>
<name>A0A835RJB7_VANPL</name>
<evidence type="ECO:0000259" key="1">
    <source>
        <dbReference type="Pfam" id="PF07859"/>
    </source>
</evidence>
<organism evidence="2 3">
    <name type="scientific">Vanilla planifolia</name>
    <name type="common">Vanilla</name>
    <dbReference type="NCBI Taxonomy" id="51239"/>
    <lineage>
        <taxon>Eukaryota</taxon>
        <taxon>Viridiplantae</taxon>
        <taxon>Streptophyta</taxon>
        <taxon>Embryophyta</taxon>
        <taxon>Tracheophyta</taxon>
        <taxon>Spermatophyta</taxon>
        <taxon>Magnoliopsida</taxon>
        <taxon>Liliopsida</taxon>
        <taxon>Asparagales</taxon>
        <taxon>Orchidaceae</taxon>
        <taxon>Vanilloideae</taxon>
        <taxon>Vanilleae</taxon>
        <taxon>Vanilla</taxon>
    </lineage>
</organism>
<evidence type="ECO:0000313" key="3">
    <source>
        <dbReference type="Proteomes" id="UP000639772"/>
    </source>
</evidence>
<dbReference type="OrthoDB" id="408631at2759"/>
<reference evidence="2 3" key="1">
    <citation type="journal article" date="2020" name="Nat. Food">
        <title>A phased Vanilla planifolia genome enables genetic improvement of flavour and production.</title>
        <authorList>
            <person name="Hasing T."/>
            <person name="Tang H."/>
            <person name="Brym M."/>
            <person name="Khazi F."/>
            <person name="Huang T."/>
            <person name="Chambers A.H."/>
        </authorList>
    </citation>
    <scope>NUCLEOTIDE SEQUENCE [LARGE SCALE GENOMIC DNA]</scope>
    <source>
        <tissue evidence="2">Leaf</tissue>
    </source>
</reference>
<evidence type="ECO:0000313" key="2">
    <source>
        <dbReference type="EMBL" id="KAG0487047.1"/>
    </source>
</evidence>
<dbReference type="EMBL" id="JADCNM010000004">
    <property type="protein sequence ID" value="KAG0487047.1"/>
    <property type="molecule type" value="Genomic_DNA"/>
</dbReference>
<dbReference type="Gene3D" id="3.40.50.1820">
    <property type="entry name" value="alpha/beta hydrolase"/>
    <property type="match status" value="2"/>
</dbReference>
<feature type="domain" description="Alpha/beta hydrolase fold-3" evidence="1">
    <location>
        <begin position="62"/>
        <end position="126"/>
    </location>
</feature>
<dbReference type="InterPro" id="IPR013094">
    <property type="entry name" value="AB_hydrolase_3"/>
</dbReference>
<dbReference type="AlphaFoldDB" id="A0A835RJB7"/>
<dbReference type="PANTHER" id="PTHR23024:SF589">
    <property type="entry name" value="CARBOXYLESTERASE 17-RELATED"/>
    <property type="match status" value="1"/>
</dbReference>